<evidence type="ECO:0000256" key="1">
    <source>
        <dbReference type="ARBA" id="ARBA00008725"/>
    </source>
</evidence>
<reference evidence="4 5" key="1">
    <citation type="journal article" date="2014" name="PLoS ONE">
        <title>Genome Sequence of Candidatus Nitrososphaera evergladensis from Group I.1b Enriched from Everglades Soil Reveals Novel Genomic Features of the Ammonia-Oxidizing Archaea.</title>
        <authorList>
            <person name="Zhalnina K.V."/>
            <person name="Dias R."/>
            <person name="Leonard M.T."/>
            <person name="Dorr de Quadros P."/>
            <person name="Camargo F.A."/>
            <person name="Drew J.C."/>
            <person name="Farmerie W.G."/>
            <person name="Daroub S.H."/>
            <person name="Triplett E.W."/>
        </authorList>
    </citation>
    <scope>NUCLEOTIDE SEQUENCE [LARGE SCALE GENOMIC DNA]</scope>
    <source>
        <strain evidence="4 5">SR1</strain>
    </source>
</reference>
<dbReference type="AlphaFoldDB" id="A0A075N0W9"/>
<keyword evidence="5" id="KW-1185">Reference proteome</keyword>
<comment type="similarity">
    <text evidence="1">Belongs to the PstS family.</text>
</comment>
<dbReference type="RefSeq" id="WP_148701579.1">
    <property type="nucleotide sequence ID" value="NZ_CP007174.1"/>
</dbReference>
<organism evidence="4 5">
    <name type="scientific">Candidatus Nitrososphaera evergladensis SR1</name>
    <dbReference type="NCBI Taxonomy" id="1459636"/>
    <lineage>
        <taxon>Archaea</taxon>
        <taxon>Nitrososphaerota</taxon>
        <taxon>Nitrososphaeria</taxon>
        <taxon>Nitrososphaerales</taxon>
        <taxon>Nitrososphaeraceae</taxon>
        <taxon>Nitrososphaera</taxon>
    </lineage>
</organism>
<accession>A0A075N0W9</accession>
<dbReference type="STRING" id="1459636.NTE_03095"/>
<dbReference type="eggNOG" id="arCOG00213">
    <property type="taxonomic scope" value="Archaea"/>
</dbReference>
<dbReference type="InterPro" id="IPR024370">
    <property type="entry name" value="PBP_domain"/>
</dbReference>
<protein>
    <submittedName>
        <fullName evidence="4">ABC-type phosphate transport system, periplasmic component</fullName>
    </submittedName>
</protein>
<dbReference type="PANTHER" id="PTHR42996">
    <property type="entry name" value="PHOSPHATE-BINDING PROTEIN PSTS"/>
    <property type="match status" value="1"/>
</dbReference>
<dbReference type="OrthoDB" id="10255at2157"/>
<dbReference type="SUPFAM" id="SSF53850">
    <property type="entry name" value="Periplasmic binding protein-like II"/>
    <property type="match status" value="1"/>
</dbReference>
<dbReference type="EMBL" id="CP007174">
    <property type="protein sequence ID" value="AIF85129.1"/>
    <property type="molecule type" value="Genomic_DNA"/>
</dbReference>
<dbReference type="PANTHER" id="PTHR42996:SF1">
    <property type="entry name" value="PHOSPHATE-BINDING PROTEIN PSTS"/>
    <property type="match status" value="1"/>
</dbReference>
<feature type="domain" description="PBP" evidence="3">
    <location>
        <begin position="77"/>
        <end position="398"/>
    </location>
</feature>
<dbReference type="Gene3D" id="3.40.190.10">
    <property type="entry name" value="Periplasmic binding protein-like II"/>
    <property type="match status" value="2"/>
</dbReference>
<dbReference type="HOGENOM" id="CLU_649922_0_0_2"/>
<name>A0A075N0W9_9ARCH</name>
<dbReference type="Pfam" id="PF12849">
    <property type="entry name" value="PBP_like_2"/>
    <property type="match status" value="1"/>
</dbReference>
<evidence type="ECO:0000256" key="2">
    <source>
        <dbReference type="SAM" id="MobiDB-lite"/>
    </source>
</evidence>
<sequence>MSRRKKRAALVVVIIIIVAAVAAAASIILAMTFFSPNNNNDGTRGGPDRNQTVSTPPGVGINETAGGGGPAQGPVEKTPISALSSPSALPFVDKWVAQYNSEKNLGNVKVTYSDRVDDARIPLLYSNVSSFLADYSADLAIASRPAAAKDNFTYAGSVFLPVSAQAVAVVYNIPALPDVPSGLRFDPSTLYAVVSGNATYWDDPRIKSLNPGTSLPHEQIVVVHEGPAASASDMLARYLASSSASNNSSAIAWPESSLVADSANSLAAMVRQTPYSIGYVDFAFAVQTRMTYASLQNSDGQYLMPSADSIGAAVRNGTIVAVNPAMVNGTGSENPSPALVPPPPTVSIGQLGNGSYPVVGFYYGVFSDPNAAAPGATANETALAGRDAAIIDFMQWIVGSEGQQILQDMQYPSIYEQNNDLKAFADRVLGVKTEGPPASVKQEAPS</sequence>
<dbReference type="Proteomes" id="UP000028194">
    <property type="component" value="Chromosome"/>
</dbReference>
<gene>
    <name evidence="4" type="ORF">NTE_03095</name>
</gene>
<dbReference type="GeneID" id="41598756"/>
<proteinExistence type="inferred from homology"/>
<evidence type="ECO:0000313" key="5">
    <source>
        <dbReference type="Proteomes" id="UP000028194"/>
    </source>
</evidence>
<dbReference type="KEGG" id="nev:NTE_03095"/>
<evidence type="ECO:0000259" key="3">
    <source>
        <dbReference type="Pfam" id="PF12849"/>
    </source>
</evidence>
<feature type="region of interest" description="Disordered" evidence="2">
    <location>
        <begin position="39"/>
        <end position="76"/>
    </location>
</feature>
<dbReference type="InterPro" id="IPR050962">
    <property type="entry name" value="Phosphate-bind_PstS"/>
</dbReference>
<evidence type="ECO:0000313" key="4">
    <source>
        <dbReference type="EMBL" id="AIF85129.1"/>
    </source>
</evidence>